<evidence type="ECO:0000313" key="2">
    <source>
        <dbReference type="EMBL" id="XDQ44351.1"/>
    </source>
</evidence>
<dbReference type="RefSeq" id="WP_369223277.1">
    <property type="nucleotide sequence ID" value="NZ_CP163441.1"/>
</dbReference>
<reference evidence="2" key="1">
    <citation type="submission" date="2024-07" db="EMBL/GenBank/DDBJ databases">
        <authorList>
            <person name="Yu S.T."/>
        </authorList>
    </citation>
    <scope>NUCLEOTIDE SEQUENCE</scope>
    <source>
        <strain evidence="2">R39</strain>
    </source>
</reference>
<feature type="region of interest" description="Disordered" evidence="1">
    <location>
        <begin position="97"/>
        <end position="119"/>
    </location>
</feature>
<gene>
    <name evidence="2" type="ORF">AB5J52_19975</name>
</gene>
<dbReference type="EMBL" id="CP163441">
    <property type="protein sequence ID" value="XDQ44351.1"/>
    <property type="molecule type" value="Genomic_DNA"/>
</dbReference>
<accession>A0AB39QQ43</accession>
<sequence length="119" mass="12614">MRAMLEEAPGGVVLCRVGSGAGAVQPTEVRHLVALRGGRLHLLTGGTGGGGTAPFGPGSRYRLVPDITERDVYVYGPPAMTRAVLAGLRDLRVLRDRRTPRSSVWPESERGPTFAALGH</sequence>
<evidence type="ECO:0000256" key="1">
    <source>
        <dbReference type="SAM" id="MobiDB-lite"/>
    </source>
</evidence>
<proteinExistence type="predicted"/>
<organism evidence="2">
    <name type="scientific">Streptomyces sp. R39</name>
    <dbReference type="NCBI Taxonomy" id="3238631"/>
    <lineage>
        <taxon>Bacteria</taxon>
        <taxon>Bacillati</taxon>
        <taxon>Actinomycetota</taxon>
        <taxon>Actinomycetes</taxon>
        <taxon>Kitasatosporales</taxon>
        <taxon>Streptomycetaceae</taxon>
        <taxon>Streptomyces</taxon>
    </lineage>
</organism>
<name>A0AB39QQ43_9ACTN</name>
<dbReference type="AlphaFoldDB" id="A0AB39QQ43"/>
<protein>
    <submittedName>
        <fullName evidence="2">Uncharacterized protein</fullName>
    </submittedName>
</protein>